<proteinExistence type="predicted"/>
<keyword evidence="2" id="KW-0812">Transmembrane</keyword>
<dbReference type="SUPFAM" id="SSF81324">
    <property type="entry name" value="Voltage-gated potassium channels"/>
    <property type="match status" value="1"/>
</dbReference>
<feature type="transmembrane region" description="Helical" evidence="2">
    <location>
        <begin position="71"/>
        <end position="89"/>
    </location>
</feature>
<evidence type="ECO:0000259" key="3">
    <source>
        <dbReference type="Pfam" id="PF07885"/>
    </source>
</evidence>
<feature type="transmembrane region" description="Helical" evidence="2">
    <location>
        <begin position="109"/>
        <end position="127"/>
    </location>
</feature>
<dbReference type="GO" id="GO:0016020">
    <property type="term" value="C:membrane"/>
    <property type="evidence" value="ECO:0007669"/>
    <property type="project" value="InterPro"/>
</dbReference>
<protein>
    <recommendedName>
        <fullName evidence="3">Potassium channel domain-containing protein</fullName>
    </recommendedName>
</protein>
<dbReference type="PANTHER" id="PTHR10153">
    <property type="entry name" value="SMALL CONDUCTANCE CALCIUM-ACTIVATED POTASSIUM CHANNEL"/>
    <property type="match status" value="1"/>
</dbReference>
<feature type="transmembrane region" description="Helical" evidence="2">
    <location>
        <begin position="329"/>
        <end position="353"/>
    </location>
</feature>
<keyword evidence="2" id="KW-0472">Membrane</keyword>
<evidence type="ECO:0000256" key="2">
    <source>
        <dbReference type="SAM" id="Phobius"/>
    </source>
</evidence>
<dbReference type="RefSeq" id="XP_009836855.1">
    <property type="nucleotide sequence ID" value="XM_009838553.1"/>
</dbReference>
<keyword evidence="2" id="KW-1133">Transmembrane helix</keyword>
<dbReference type="InterPro" id="IPR015449">
    <property type="entry name" value="K_chnl_Ca-activ_SK"/>
</dbReference>
<evidence type="ECO:0000256" key="1">
    <source>
        <dbReference type="SAM" id="MobiDB-lite"/>
    </source>
</evidence>
<accession>W4G2Z1</accession>
<reference evidence="4" key="1">
    <citation type="submission" date="2013-12" db="EMBL/GenBank/DDBJ databases">
        <title>The Genome Sequence of Aphanomyces astaci APO3.</title>
        <authorList>
            <consortium name="The Broad Institute Genomics Platform"/>
            <person name="Russ C."/>
            <person name="Tyler B."/>
            <person name="van West P."/>
            <person name="Dieguez-Uribeondo J."/>
            <person name="Young S.K."/>
            <person name="Zeng Q."/>
            <person name="Gargeya S."/>
            <person name="Fitzgerald M."/>
            <person name="Abouelleil A."/>
            <person name="Alvarado L."/>
            <person name="Chapman S.B."/>
            <person name="Gainer-Dewar J."/>
            <person name="Goldberg J."/>
            <person name="Griggs A."/>
            <person name="Gujja S."/>
            <person name="Hansen M."/>
            <person name="Howarth C."/>
            <person name="Imamovic A."/>
            <person name="Ireland A."/>
            <person name="Larimer J."/>
            <person name="McCowan C."/>
            <person name="Murphy C."/>
            <person name="Pearson M."/>
            <person name="Poon T.W."/>
            <person name="Priest M."/>
            <person name="Roberts A."/>
            <person name="Saif S."/>
            <person name="Shea T."/>
            <person name="Sykes S."/>
            <person name="Wortman J."/>
            <person name="Nusbaum C."/>
            <person name="Birren B."/>
        </authorList>
    </citation>
    <scope>NUCLEOTIDE SEQUENCE [LARGE SCALE GENOMIC DNA]</scope>
    <source>
        <strain evidence="4">APO3</strain>
    </source>
</reference>
<gene>
    <name evidence="4" type="ORF">H257_11572</name>
</gene>
<dbReference type="InterPro" id="IPR013099">
    <property type="entry name" value="K_chnl_dom"/>
</dbReference>
<dbReference type="VEuPathDB" id="FungiDB:H257_11572"/>
<feature type="transmembrane region" description="Helical" evidence="2">
    <location>
        <begin position="270"/>
        <end position="289"/>
    </location>
</feature>
<dbReference type="GeneID" id="20813568"/>
<dbReference type="Pfam" id="PF07885">
    <property type="entry name" value="Ion_trans_2"/>
    <property type="match status" value="1"/>
</dbReference>
<dbReference type="AlphaFoldDB" id="W4G2Z1"/>
<dbReference type="GO" id="GO:0016286">
    <property type="term" value="F:small conductance calcium-activated potassium channel activity"/>
    <property type="evidence" value="ECO:0007669"/>
    <property type="project" value="InterPro"/>
</dbReference>
<sequence length="493" mass="55472">MMDPSVEMSPTTSKSKDRLGATSASPVLSGSEKYMKQLQSPSVRKLFSENQTVQNLHVIHNLKKNYRHRKLFEIWAFVVALVGLVLMLVENEVVMVAESPSTPLSEALKTAVSISTALLLVLIVCRYQSHTNIYKLQNILPPTASMMSVYWPVLLLELIVCGFHIPPGLSGSVPILQFRHTVEANATLCRHPKNLITRIQGNSCYLSYSYFYDVFGVFMVLRIYLFGRYMRSSSPLYSQWAAFIGTLKNVNAMSPFFHFKAIFSTQPARLVAPLLVFVTFVTAAIIRILEVPAQPVLLNYWTAVWMTTASITSVGYGDYAPVTYAGRGFLTFSGILGGLLILSLVQSIFFGALELTDNESRVKYIIDKSRWDCQRREAAAKLIQTQFRLKKQQQQHGTNPRLVEALTLHLFEYDDGCDDEEMRSCDILCVDAWNTCTSLCGESRATSGRSKKRWTRTLEASCGTWTTCSAKKTQSWRVFKTRSDDSTPRATAF</sequence>
<evidence type="ECO:0000313" key="4">
    <source>
        <dbReference type="EMBL" id="ETV73429.1"/>
    </source>
</evidence>
<dbReference type="Gene3D" id="1.10.287.70">
    <property type="match status" value="1"/>
</dbReference>
<name>W4G2Z1_APHAT</name>
<feature type="transmembrane region" description="Helical" evidence="2">
    <location>
        <begin position="205"/>
        <end position="225"/>
    </location>
</feature>
<organism evidence="4">
    <name type="scientific">Aphanomyces astaci</name>
    <name type="common">Crayfish plague agent</name>
    <dbReference type="NCBI Taxonomy" id="112090"/>
    <lineage>
        <taxon>Eukaryota</taxon>
        <taxon>Sar</taxon>
        <taxon>Stramenopiles</taxon>
        <taxon>Oomycota</taxon>
        <taxon>Saprolegniomycetes</taxon>
        <taxon>Saprolegniales</taxon>
        <taxon>Verrucalvaceae</taxon>
        <taxon>Aphanomyces</taxon>
    </lineage>
</organism>
<dbReference type="Pfam" id="PF03530">
    <property type="entry name" value="SK_channel"/>
    <property type="match status" value="1"/>
</dbReference>
<dbReference type="OrthoDB" id="73653at2759"/>
<dbReference type="STRING" id="112090.W4G2Z1"/>
<dbReference type="EMBL" id="KI913148">
    <property type="protein sequence ID" value="ETV73429.1"/>
    <property type="molecule type" value="Genomic_DNA"/>
</dbReference>
<feature type="transmembrane region" description="Helical" evidence="2">
    <location>
        <begin position="296"/>
        <end position="317"/>
    </location>
</feature>
<feature type="region of interest" description="Disordered" evidence="1">
    <location>
        <begin position="1"/>
        <end position="25"/>
    </location>
</feature>
<feature type="domain" description="Potassium channel" evidence="3">
    <location>
        <begin position="275"/>
        <end position="347"/>
    </location>
</feature>